<comment type="caution">
    <text evidence="1">The sequence shown here is derived from an EMBL/GenBank/DDBJ whole genome shotgun (WGS) entry which is preliminary data.</text>
</comment>
<dbReference type="Proteomes" id="UP001595969">
    <property type="component" value="Unassembled WGS sequence"/>
</dbReference>
<sequence>MIKKEDALKIAEKYGRDYGTFQENASRKEFRTVLKIYCRRS</sequence>
<proteinExistence type="predicted"/>
<evidence type="ECO:0000313" key="1">
    <source>
        <dbReference type="EMBL" id="MFC4718815.1"/>
    </source>
</evidence>
<name>A0ABV9MU14_9ENTE</name>
<dbReference type="EMBL" id="JBHSGS010000017">
    <property type="protein sequence ID" value="MFC4718815.1"/>
    <property type="molecule type" value="Genomic_DNA"/>
</dbReference>
<accession>A0ABV9MU14</accession>
<evidence type="ECO:0000313" key="2">
    <source>
        <dbReference type="Proteomes" id="UP001595969"/>
    </source>
</evidence>
<reference evidence="2" key="1">
    <citation type="journal article" date="2019" name="Int. J. Syst. Evol. Microbiol.">
        <title>The Global Catalogue of Microorganisms (GCM) 10K type strain sequencing project: providing services to taxonomists for standard genome sequencing and annotation.</title>
        <authorList>
            <consortium name="The Broad Institute Genomics Platform"/>
            <consortium name="The Broad Institute Genome Sequencing Center for Infectious Disease"/>
            <person name="Wu L."/>
            <person name="Ma J."/>
        </authorList>
    </citation>
    <scope>NUCLEOTIDE SEQUENCE [LARGE SCALE GENOMIC DNA]</scope>
    <source>
        <strain evidence="2">CGMCC 1.19032</strain>
    </source>
</reference>
<gene>
    <name evidence="1" type="ORF">ACFO5I_03530</name>
</gene>
<organism evidence="1 2">
    <name type="scientific">Enterococcus lemanii</name>
    <dbReference type="NCBI Taxonomy" id="1159752"/>
    <lineage>
        <taxon>Bacteria</taxon>
        <taxon>Bacillati</taxon>
        <taxon>Bacillota</taxon>
        <taxon>Bacilli</taxon>
        <taxon>Lactobacillales</taxon>
        <taxon>Enterococcaceae</taxon>
        <taxon>Enterococcus</taxon>
    </lineage>
</organism>
<protein>
    <submittedName>
        <fullName evidence="1">Uncharacterized protein</fullName>
    </submittedName>
</protein>
<keyword evidence="2" id="KW-1185">Reference proteome</keyword>
<dbReference type="RefSeq" id="WP_275581297.1">
    <property type="nucleotide sequence ID" value="NZ_JAFBFD010000026.1"/>
</dbReference>